<keyword evidence="4" id="KW-1185">Reference proteome</keyword>
<dbReference type="Proteomes" id="UP000585665">
    <property type="component" value="Unassembled WGS sequence"/>
</dbReference>
<keyword evidence="2" id="KW-1133">Transmembrane helix</keyword>
<evidence type="ECO:0000313" key="4">
    <source>
        <dbReference type="Proteomes" id="UP000585665"/>
    </source>
</evidence>
<evidence type="ECO:0000313" key="3">
    <source>
        <dbReference type="EMBL" id="NVN40325.1"/>
    </source>
</evidence>
<organism evidence="3 4">
    <name type="scientific">Ameyamaea chiangmaiensis</name>
    <dbReference type="NCBI Taxonomy" id="442969"/>
    <lineage>
        <taxon>Bacteria</taxon>
        <taxon>Pseudomonadati</taxon>
        <taxon>Pseudomonadota</taxon>
        <taxon>Alphaproteobacteria</taxon>
        <taxon>Acetobacterales</taxon>
        <taxon>Acetobacteraceae</taxon>
        <taxon>Ameyamaea</taxon>
    </lineage>
</organism>
<keyword evidence="2" id="KW-0812">Transmembrane</keyword>
<protein>
    <submittedName>
        <fullName evidence="3">Uncharacterized protein</fullName>
    </submittedName>
</protein>
<accession>A0A850P6R3</accession>
<sequence>MTENTEALQLELEALRAAVRLTEDRLLRVETTQGGLSDKHQELRNEVRSEIKSLRERILELQSKIEKGQSEITEKFQIANSKLDRLFGARAVVTTLITLATSILGSGAVHLAFTVGGP</sequence>
<evidence type="ECO:0000256" key="2">
    <source>
        <dbReference type="SAM" id="Phobius"/>
    </source>
</evidence>
<comment type="caution">
    <text evidence="3">The sequence shown here is derived from an EMBL/GenBank/DDBJ whole genome shotgun (WGS) entry which is preliminary data.</text>
</comment>
<name>A0A850P6R3_9PROT</name>
<keyword evidence="2" id="KW-0472">Membrane</keyword>
<feature type="transmembrane region" description="Helical" evidence="2">
    <location>
        <begin position="91"/>
        <end position="113"/>
    </location>
</feature>
<dbReference type="RefSeq" id="WP_176613294.1">
    <property type="nucleotide sequence ID" value="NZ_JABXXR010000037.1"/>
</dbReference>
<gene>
    <name evidence="3" type="ORF">HUK82_07080</name>
</gene>
<proteinExistence type="predicted"/>
<keyword evidence="1" id="KW-0175">Coiled coil</keyword>
<dbReference type="EMBL" id="JABXXR010000037">
    <property type="protein sequence ID" value="NVN40325.1"/>
    <property type="molecule type" value="Genomic_DNA"/>
</dbReference>
<dbReference type="AlphaFoldDB" id="A0A850P6R3"/>
<feature type="coiled-coil region" evidence="1">
    <location>
        <begin position="5"/>
        <end position="71"/>
    </location>
</feature>
<reference evidence="3 4" key="1">
    <citation type="submission" date="2020-06" db="EMBL/GenBank/DDBJ databases">
        <title>Description of novel acetic acid bacteria.</title>
        <authorList>
            <person name="Sombolestani A."/>
        </authorList>
    </citation>
    <scope>NUCLEOTIDE SEQUENCE [LARGE SCALE GENOMIC DNA]</scope>
    <source>
        <strain evidence="3 4">LMG 27010</strain>
    </source>
</reference>
<evidence type="ECO:0000256" key="1">
    <source>
        <dbReference type="SAM" id="Coils"/>
    </source>
</evidence>